<sequence>MEIKKPENFKDILKLQENLDNNINSVRDRTFEDIQMSLIAECVEFNEETMLSHKTWKVKPYNKEKELEELTDIYFFFAQLLNYLDDEKNKELKYVICYSFDEQYISTNEPHLLKFIHYVYTEKLAIAMDELNAITYQHNYTTQNILDCYWEKWQKNMKRIGNEWN</sequence>
<dbReference type="Gene3D" id="1.10.4010.10">
    <property type="entry name" value="Type II deoxyuridine triphosphatase"/>
    <property type="match status" value="1"/>
</dbReference>
<dbReference type="Proteomes" id="UP000003964">
    <property type="component" value="Unassembled WGS sequence"/>
</dbReference>
<name>D6LHR7_9FUSO</name>
<dbReference type="InterPro" id="IPR014871">
    <property type="entry name" value="dUTPase/dCTP_pyrophosphatase"/>
</dbReference>
<gene>
    <name evidence="1" type="ORF">HMPREF0400_01276</name>
</gene>
<accession>D6LHR7</accession>
<dbReference type="EMBL" id="GG770383">
    <property type="protein sequence ID" value="EFG27943.2"/>
    <property type="molecule type" value="Genomic_DNA"/>
</dbReference>
<proteinExistence type="predicted"/>
<evidence type="ECO:0000313" key="1">
    <source>
        <dbReference type="EMBL" id="EFG27943.2"/>
    </source>
</evidence>
<reference evidence="1 2" key="1">
    <citation type="submission" date="2010-03" db="EMBL/GenBank/DDBJ databases">
        <title>The Genome Sequence of Fusobacterium sp. 1_1_41FAA.</title>
        <authorList>
            <consortium name="The Broad Institute Genome Sequencing Platform"/>
            <person name="Ward D."/>
            <person name="Earl A."/>
            <person name="Feldgarden M."/>
            <person name="Gevers D."/>
            <person name="Young S.K."/>
            <person name="Zeng Q."/>
            <person name="Koehrsen M."/>
            <person name="Alvarado L."/>
            <person name="Berlin A."/>
            <person name="Borenstein D."/>
            <person name="Chapman S."/>
            <person name="Chen Z."/>
            <person name="Engels R."/>
            <person name="Freedman E."/>
            <person name="Gellesch M."/>
            <person name="Goldberg J."/>
            <person name="Griggs A."/>
            <person name="Gujja S."/>
            <person name="Heilman E."/>
            <person name="Heiman D."/>
            <person name="Hepburn T."/>
            <person name="Howarth C."/>
            <person name="Jen D."/>
            <person name="Larson L."/>
            <person name="Mehta T."/>
            <person name="Park D."/>
            <person name="Pearson M."/>
            <person name="Richards J."/>
            <person name="Roberts A."/>
            <person name="Saif S."/>
            <person name="Shea T."/>
            <person name="Shenoy N."/>
            <person name="Sisk P."/>
            <person name="Stolte C."/>
            <person name="Sykes S."/>
            <person name="Walk T."/>
            <person name="White J."/>
            <person name="Yandava C."/>
            <person name="Strauss J.C."/>
            <person name="Ambrose C.E."/>
            <person name="Allen-Vercoe E."/>
            <person name="Haas B."/>
            <person name="Henn M.R."/>
            <person name="Nusbaum C."/>
            <person name="Birren B."/>
        </authorList>
    </citation>
    <scope>NUCLEOTIDE SEQUENCE [LARGE SCALE GENOMIC DNA]</scope>
    <source>
        <strain evidence="1 2">1_1_41FAA</strain>
    </source>
</reference>
<protein>
    <submittedName>
        <fullName evidence="1">dUTP diphosphatase superfamily</fullName>
    </submittedName>
</protein>
<dbReference type="RefSeq" id="WP_008821211.1">
    <property type="nucleotide sequence ID" value="NZ_GG770383.1"/>
</dbReference>
<evidence type="ECO:0000313" key="2">
    <source>
        <dbReference type="Proteomes" id="UP000003964"/>
    </source>
</evidence>
<dbReference type="AlphaFoldDB" id="D6LHR7"/>
<organism evidence="1 2">
    <name type="scientific">Fusobacterium periodonticum 1_1_41FAA</name>
    <dbReference type="NCBI Taxonomy" id="469621"/>
    <lineage>
        <taxon>Bacteria</taxon>
        <taxon>Fusobacteriati</taxon>
        <taxon>Fusobacteriota</taxon>
        <taxon>Fusobacteriia</taxon>
        <taxon>Fusobacteriales</taxon>
        <taxon>Fusobacteriaceae</taxon>
        <taxon>Fusobacterium</taxon>
    </lineage>
</organism>
<dbReference type="SUPFAM" id="SSF101386">
    <property type="entry name" value="all-alpha NTP pyrophosphatases"/>
    <property type="match status" value="1"/>
</dbReference>
<dbReference type="Pfam" id="PF08761">
    <property type="entry name" value="dUTPase_2"/>
    <property type="match status" value="1"/>
</dbReference>